<proteinExistence type="predicted"/>
<dbReference type="SUPFAM" id="SSF103515">
    <property type="entry name" value="Autotransporter"/>
    <property type="match status" value="1"/>
</dbReference>
<comment type="caution">
    <text evidence="2">The sequence shown here is derived from an EMBL/GenBank/DDBJ whole genome shotgun (WGS) entry which is preliminary data.</text>
</comment>
<dbReference type="PROSITE" id="PS51208">
    <property type="entry name" value="AUTOTRANSPORTER"/>
    <property type="match status" value="1"/>
</dbReference>
<dbReference type="STRING" id="1873176.BFN67_14280"/>
<dbReference type="SUPFAM" id="SSF51126">
    <property type="entry name" value="Pectin lyase-like"/>
    <property type="match status" value="1"/>
</dbReference>
<organism evidence="2 3">
    <name type="scientific">Manganibacter manganicus</name>
    <dbReference type="NCBI Taxonomy" id="1873176"/>
    <lineage>
        <taxon>Bacteria</taxon>
        <taxon>Pseudomonadati</taxon>
        <taxon>Pseudomonadota</taxon>
        <taxon>Alphaproteobacteria</taxon>
        <taxon>Hyphomicrobiales</taxon>
        <taxon>Phyllobacteriaceae</taxon>
        <taxon>Manganibacter</taxon>
    </lineage>
</organism>
<dbReference type="InterPro" id="IPR011050">
    <property type="entry name" value="Pectin_lyase_fold/virulence"/>
</dbReference>
<dbReference type="NCBIfam" id="TIGR01414">
    <property type="entry name" value="autotrans_barl"/>
    <property type="match status" value="1"/>
</dbReference>
<dbReference type="AlphaFoldDB" id="A0A1V8RTM0"/>
<dbReference type="EMBL" id="MDET01000007">
    <property type="protein sequence ID" value="OQM76537.1"/>
    <property type="molecule type" value="Genomic_DNA"/>
</dbReference>
<sequence length="1052" mass="104440">MQGNNNTGIEHKSGPLDLAAVLCSTTALTGFAVVVALVVGPARADEWTGVISGDWYTAGNWADGSVPTAADDVILNETTPNYTRIGPGVANADYLTIGAASSIGTLQVHSDGDLVTGGGTVGRSSLGTATIMGTGSTWNSGSLKVGDYAQGILTIGNGGAVSSGVTYLGYNAQGDATVTGLNSRWTITDDFTVGGGFPWVTGDGGLVIKDRGAATSVNTTLGQGDRSFGSVTVTGGGSTWTNSGYLHVGEHGTGTLTIEDGGAVTTGGNASVGRDSGGVGTATVTGLGSTWTTNGFLRIGSLTGSEGSLTIADQGTVISNSQVRLANAPDTLGTALVTGAGSKWIGPATQFHVGFKGEGSLTITDQGEVESDFTSLGYQGNGTAAVKDGAVWIISDDFGVGVGGTGVLEIDSGGKVKGIDSTIGVEAGGAGAVTVIGAGSTWTNTASLEVGGNGSGTLRVDAGGAVTNINGYIGRGAGSSGTAIVAGIASSWTNTGDLYVGDGGDGTLIIGPSATVTATGAVSVADQPGSSGLVVVNGDLVGTVGVNIGGRLAGFGTVTGNTTVGGTVAPGNSIGTLHIVGPYSQAAGSTYEVEIDAAGNSDLIEVAGAATLMGGTVEIISLPDFALATPYTILTATGGVTGTFAGTAMGFSSAFLTPQLTYGTNDVTFTIAQTASFASVALTPNQRAAAGGVDSLGAGNPVWDAIALLPSASAAPAAFDAISGEVHASAASVLIEDSRFVREAVDARLLAAFAGVGAKAMPVLAYGDDGPQAAPADTDRFAAWGHAFGSWGEWDNDGNAASLTRDTGGFVLGGDMAVADIWRLGLLAGYSSTSFDIDDRASSGSADSYHLGAYAGTKIGKWGLRFGGAYSWHAIDTARTASFAGFTDSLEAEYDASTAQFFAEAGYRIDTARISFEPFANLAYVNLHTDGFTETGGAAALTAASSSQNTTFTTLGLRAGTALPLGGITARLHGMLGWRHAFGDVTPTVDLAFTGGDAFTIAGVPIAKDAAIIEAGLDLALSPNAKLAIAYNGQIGDGVSDHGAKADLTVKF</sequence>
<dbReference type="InterPro" id="IPR005546">
    <property type="entry name" value="Autotransporte_beta"/>
</dbReference>
<dbReference type="GO" id="GO:0019867">
    <property type="term" value="C:outer membrane"/>
    <property type="evidence" value="ECO:0007669"/>
    <property type="project" value="InterPro"/>
</dbReference>
<dbReference type="RefSeq" id="WP_080918799.1">
    <property type="nucleotide sequence ID" value="NZ_MDET01000007.1"/>
</dbReference>
<evidence type="ECO:0000313" key="3">
    <source>
        <dbReference type="Proteomes" id="UP000191905"/>
    </source>
</evidence>
<dbReference type="InterPro" id="IPR006315">
    <property type="entry name" value="OM_autotransptr_brl_dom"/>
</dbReference>
<evidence type="ECO:0000313" key="2">
    <source>
        <dbReference type="EMBL" id="OQM76537.1"/>
    </source>
</evidence>
<dbReference type="OrthoDB" id="9804931at2"/>
<accession>A0A1V8RTM0</accession>
<keyword evidence="3" id="KW-1185">Reference proteome</keyword>
<dbReference type="NCBIfam" id="TIGR04393">
    <property type="entry name" value="rpt_T5SS_PEPC"/>
    <property type="match status" value="8"/>
</dbReference>
<dbReference type="SMART" id="SM00869">
    <property type="entry name" value="Autotransporter"/>
    <property type="match status" value="1"/>
</dbReference>
<evidence type="ECO:0000259" key="1">
    <source>
        <dbReference type="PROSITE" id="PS51208"/>
    </source>
</evidence>
<dbReference type="Gene3D" id="2.40.128.130">
    <property type="entry name" value="Autotransporter beta-domain"/>
    <property type="match status" value="1"/>
</dbReference>
<dbReference type="Pfam" id="PF03797">
    <property type="entry name" value="Autotransporter"/>
    <property type="match status" value="1"/>
</dbReference>
<dbReference type="Proteomes" id="UP000191905">
    <property type="component" value="Unassembled WGS sequence"/>
</dbReference>
<feature type="domain" description="Autotransporter" evidence="1">
    <location>
        <begin position="776"/>
        <end position="1052"/>
    </location>
</feature>
<reference evidence="2 3" key="1">
    <citation type="journal article" date="2016" name="Int. J. Syst. Evol. Microbiol.">
        <title>Pseudaminobacter manganicus sp. nov., isolated from sludge of a manganese mine.</title>
        <authorList>
            <person name="Li J."/>
            <person name="Huang J."/>
            <person name="Liao S."/>
            <person name="Wang G."/>
        </authorList>
    </citation>
    <scope>NUCLEOTIDE SEQUENCE [LARGE SCALE GENOMIC DNA]</scope>
    <source>
        <strain evidence="2 3">JH-7</strain>
    </source>
</reference>
<name>A0A1V8RTM0_9HYPH</name>
<dbReference type="InterPro" id="IPR036709">
    <property type="entry name" value="Autotransporte_beta_dom_sf"/>
</dbReference>
<dbReference type="InterPro" id="IPR030895">
    <property type="entry name" value="T5SS_PEPC_rpt"/>
</dbReference>
<gene>
    <name evidence="2" type="ORF">BFN67_14280</name>
</gene>
<protein>
    <recommendedName>
        <fullName evidence="1">Autotransporter domain-containing protein</fullName>
    </recommendedName>
</protein>